<dbReference type="InterPro" id="IPR047951">
    <property type="entry name" value="Transpos_ISL3"/>
</dbReference>
<dbReference type="EMBL" id="BNJK01000002">
    <property type="protein sequence ID" value="GHO98597.1"/>
    <property type="molecule type" value="Genomic_DNA"/>
</dbReference>
<evidence type="ECO:0000313" key="3">
    <source>
        <dbReference type="Proteomes" id="UP000597444"/>
    </source>
</evidence>
<dbReference type="RefSeq" id="WP_220209311.1">
    <property type="nucleotide sequence ID" value="NZ_BNJK01000002.1"/>
</dbReference>
<reference evidence="2" key="1">
    <citation type="submission" date="2020-10" db="EMBL/GenBank/DDBJ databases">
        <title>Taxonomic study of unclassified bacteria belonging to the class Ktedonobacteria.</title>
        <authorList>
            <person name="Yabe S."/>
            <person name="Wang C.M."/>
            <person name="Zheng Y."/>
            <person name="Sakai Y."/>
            <person name="Cavaletti L."/>
            <person name="Monciardini P."/>
            <person name="Donadio S."/>
        </authorList>
    </citation>
    <scope>NUCLEOTIDE SEQUENCE</scope>
    <source>
        <strain evidence="2">ID150040</strain>
    </source>
</reference>
<dbReference type="AlphaFoldDB" id="A0A8J3N8U3"/>
<feature type="domain" description="HTH IS21-type" evidence="1">
    <location>
        <begin position="243"/>
        <end position="305"/>
    </location>
</feature>
<gene>
    <name evidence="2" type="primary">tnpA_4</name>
    <name evidence="2" type="ORF">KSF_086450</name>
</gene>
<proteinExistence type="predicted"/>
<dbReference type="PROSITE" id="PS50531">
    <property type="entry name" value="HTH_IS21"/>
    <property type="match status" value="1"/>
</dbReference>
<dbReference type="NCBIfam" id="NF033550">
    <property type="entry name" value="transpos_ISL3"/>
    <property type="match status" value="1"/>
</dbReference>
<organism evidence="2 3">
    <name type="scientific">Reticulibacter mediterranei</name>
    <dbReference type="NCBI Taxonomy" id="2778369"/>
    <lineage>
        <taxon>Bacteria</taxon>
        <taxon>Bacillati</taxon>
        <taxon>Chloroflexota</taxon>
        <taxon>Ktedonobacteria</taxon>
        <taxon>Ktedonobacterales</taxon>
        <taxon>Reticulibacteraceae</taxon>
        <taxon>Reticulibacter</taxon>
    </lineage>
</organism>
<dbReference type="Proteomes" id="UP000597444">
    <property type="component" value="Unassembled WGS sequence"/>
</dbReference>
<protein>
    <submittedName>
        <fullName evidence="2">Transposase</fullName>
    </submittedName>
</protein>
<dbReference type="Pfam" id="PF01610">
    <property type="entry name" value="DDE_Tnp_ISL3"/>
    <property type="match status" value="2"/>
</dbReference>
<comment type="caution">
    <text evidence="2">The sequence shown here is derived from an EMBL/GenBank/DDBJ whole genome shotgun (WGS) entry which is preliminary data.</text>
</comment>
<dbReference type="PANTHER" id="PTHR33498">
    <property type="entry name" value="TRANSPOSASE FOR INSERTION SEQUENCE ELEMENT IS1557"/>
    <property type="match status" value="1"/>
</dbReference>
<name>A0A8J3N8U3_9CHLR</name>
<dbReference type="InterPro" id="IPR017894">
    <property type="entry name" value="HTH_IS21_transposase_type"/>
</dbReference>
<dbReference type="InterPro" id="IPR002560">
    <property type="entry name" value="Transposase_DDE"/>
</dbReference>
<keyword evidence="3" id="KW-1185">Reference proteome</keyword>
<dbReference type="PANTHER" id="PTHR33498:SF1">
    <property type="entry name" value="TRANSPOSASE FOR INSERTION SEQUENCE ELEMENT IS1557"/>
    <property type="match status" value="1"/>
</dbReference>
<evidence type="ECO:0000313" key="2">
    <source>
        <dbReference type="EMBL" id="GHO98597.1"/>
    </source>
</evidence>
<sequence length="489" mass="55947">MFTATTRAHLPTCLAGEKNLRLLVLVRRFFCQNEVCSRKIFAERLPDLTSVYARRTTRCKEILAELGFALGGKAAAALGSFLGLRGSRMTILRLLRQTSAPAVSTPKMLGIDEWAYRRGKKYGALLIDLEKGTPVDLLPDRHAASVETWLKNHPGVQLISRDRGGEFARGARLGAPEALQTADRFHVFRNLAEVAEKILGKHRRALKAIHLVTKPAASASPLLRHQRPERERRKQQARAKLVERYEAVQLLAKQGLSHKEISRRLHLHRESVIRYARAKTFPERTERPVHPGILAPYETYLRTRWVEGEHNAVGLFREVTTRGYRGSRMTIERFLLGLRRMEQQGIEVSQTATSVELTPRRAVGLMLRCGIDLDEEERLALEQVCQTHPQVKHLNTLFQQFAQMLRDRRGEDLDQWLHAAFHSGIPELRAFVNKLRQDQQAVQAGLVLKWNNGMVEGHVNRLKFLKRSMYGRANFDLLRLRVLHHRKCA</sequence>
<evidence type="ECO:0000259" key="1">
    <source>
        <dbReference type="PROSITE" id="PS50531"/>
    </source>
</evidence>
<accession>A0A8J3N8U3</accession>